<keyword evidence="1" id="KW-1133">Transmembrane helix</keyword>
<keyword evidence="3" id="KW-1185">Reference proteome</keyword>
<gene>
    <name evidence="2" type="ORF">DSM104440_00153</name>
</gene>
<proteinExistence type="predicted"/>
<sequence length="70" mass="7571">METFVLLYGLSCAFVSLLGAGAWLADRRAAARRSAAAEPHSPVWVFNNMPAGALVDTERSVRESSKRSFA</sequence>
<evidence type="ECO:0000313" key="2">
    <source>
        <dbReference type="EMBL" id="QJR13370.1"/>
    </source>
</evidence>
<dbReference type="KEGG" id="upl:DSM104440_00153"/>
<keyword evidence="1" id="KW-0812">Transmembrane</keyword>
<dbReference type="AlphaFoldDB" id="A0A6M4H1N8"/>
<protein>
    <submittedName>
        <fullName evidence="2">Uncharacterized protein</fullName>
    </submittedName>
</protein>
<name>A0A6M4H1N8_9PROT</name>
<dbReference type="InParanoid" id="A0A6M4H1N8"/>
<keyword evidence="1" id="KW-0472">Membrane</keyword>
<dbReference type="RefSeq" id="WP_171159847.1">
    <property type="nucleotide sequence ID" value="NZ_CP053073.1"/>
</dbReference>
<reference evidence="2 3" key="1">
    <citation type="submission" date="2020-04" db="EMBL/GenBank/DDBJ databases">
        <title>Usitatibacter rugosus gen. nov., sp. nov. and Usitatibacter palustris sp. nov., novel members of Usitatibacteraceae fam. nov. within the order Nitrosomonadales isolated from soil.</title>
        <authorList>
            <person name="Huber K.J."/>
            <person name="Neumann-Schaal M."/>
            <person name="Geppert A."/>
            <person name="Luckner M."/>
            <person name="Wanner G."/>
            <person name="Overmann J."/>
        </authorList>
    </citation>
    <scope>NUCLEOTIDE SEQUENCE [LARGE SCALE GENOMIC DNA]</scope>
    <source>
        <strain evidence="2 3">Swamp67</strain>
    </source>
</reference>
<dbReference type="EMBL" id="CP053073">
    <property type="protein sequence ID" value="QJR13370.1"/>
    <property type="molecule type" value="Genomic_DNA"/>
</dbReference>
<organism evidence="2 3">
    <name type="scientific">Usitatibacter palustris</name>
    <dbReference type="NCBI Taxonomy" id="2732487"/>
    <lineage>
        <taxon>Bacteria</taxon>
        <taxon>Pseudomonadati</taxon>
        <taxon>Pseudomonadota</taxon>
        <taxon>Betaproteobacteria</taxon>
        <taxon>Nitrosomonadales</taxon>
        <taxon>Usitatibacteraceae</taxon>
        <taxon>Usitatibacter</taxon>
    </lineage>
</organism>
<feature type="transmembrane region" description="Helical" evidence="1">
    <location>
        <begin position="6"/>
        <end position="25"/>
    </location>
</feature>
<accession>A0A6M4H1N8</accession>
<evidence type="ECO:0000256" key="1">
    <source>
        <dbReference type="SAM" id="Phobius"/>
    </source>
</evidence>
<dbReference type="Proteomes" id="UP000503096">
    <property type="component" value="Chromosome"/>
</dbReference>
<evidence type="ECO:0000313" key="3">
    <source>
        <dbReference type="Proteomes" id="UP000503096"/>
    </source>
</evidence>